<protein>
    <submittedName>
        <fullName evidence="2">Uncharacterized protein</fullName>
    </submittedName>
</protein>
<reference evidence="2" key="1">
    <citation type="submission" date="2023-02" db="EMBL/GenBank/DDBJ databases">
        <title>Description of Herbaspirillum huttiense subsp. nephrolepsisexaltata and Herbaspirillum huttiense subsp. lycopersicon.</title>
        <authorList>
            <person name="Poudel M."/>
            <person name="Sharma A."/>
            <person name="Goss E."/>
            <person name="Tapia J.H."/>
            <person name="Harmon C.M."/>
            <person name="Jones J.B."/>
        </authorList>
    </citation>
    <scope>NUCLEOTIDE SEQUENCE</scope>
    <source>
        <strain evidence="2">NC40101</strain>
    </source>
</reference>
<dbReference type="RefSeq" id="WP_284076987.1">
    <property type="nucleotide sequence ID" value="NZ_JAVLSM010000007.1"/>
</dbReference>
<comment type="caution">
    <text evidence="2">The sequence shown here is derived from an EMBL/GenBank/DDBJ whole genome shotgun (WGS) entry which is preliminary data.</text>
</comment>
<keyword evidence="1" id="KW-0732">Signal</keyword>
<feature type="signal peptide" evidence="1">
    <location>
        <begin position="1"/>
        <end position="21"/>
    </location>
</feature>
<evidence type="ECO:0000256" key="1">
    <source>
        <dbReference type="SAM" id="SignalP"/>
    </source>
</evidence>
<organism evidence="2">
    <name type="scientific">Herbaspirillum huttiense subsp. nephrolepidis</name>
    <dbReference type="NCBI Taxonomy" id="3075126"/>
    <lineage>
        <taxon>Bacteria</taxon>
        <taxon>Pseudomonadati</taxon>
        <taxon>Pseudomonadota</taxon>
        <taxon>Betaproteobacteria</taxon>
        <taxon>Burkholderiales</taxon>
        <taxon>Oxalobacteraceae</taxon>
        <taxon>Herbaspirillum</taxon>
    </lineage>
</organism>
<dbReference type="AlphaFoldDB" id="A0AAE4G8A9"/>
<evidence type="ECO:0000313" key="2">
    <source>
        <dbReference type="EMBL" id="MDT0337519.1"/>
    </source>
</evidence>
<feature type="chain" id="PRO_5042156482" evidence="1">
    <location>
        <begin position="22"/>
        <end position="122"/>
    </location>
</feature>
<dbReference type="EMBL" id="JAVRAA010000005">
    <property type="protein sequence ID" value="MDT0337519.1"/>
    <property type="molecule type" value="Genomic_DNA"/>
</dbReference>
<proteinExistence type="predicted"/>
<accession>A0AAE4G8A9</accession>
<sequence length="122" mass="12773">MKFVVTTALASLFGLPIMGLAAAPAPGSLDAARALTAEFLPMVDIGAADHFEITGAFISQGLATVNAGIPVGAKRKSCFVNLTPHTTANKYGWVVSKYYCALMSPDVEKLDGKPFTLLRKGA</sequence>
<name>A0AAE4G8A9_9BURK</name>
<gene>
    <name evidence="2" type="ORF">RJN63_11815</name>
</gene>